<protein>
    <submittedName>
        <fullName evidence="2">Uncharacterized protein</fullName>
    </submittedName>
</protein>
<keyword evidence="1" id="KW-0472">Membrane</keyword>
<comment type="caution">
    <text evidence="2">The sequence shown here is derived from an EMBL/GenBank/DDBJ whole genome shotgun (WGS) entry which is preliminary data.</text>
</comment>
<proteinExistence type="predicted"/>
<accession>A0A1Q5PZE9</accession>
<organism evidence="2 3">
    <name type="scientific">Bowdeniella nasicola</name>
    <dbReference type="NCBI Taxonomy" id="208480"/>
    <lineage>
        <taxon>Bacteria</taxon>
        <taxon>Bacillati</taxon>
        <taxon>Actinomycetota</taxon>
        <taxon>Actinomycetes</taxon>
        <taxon>Actinomycetales</taxon>
        <taxon>Actinomycetaceae</taxon>
        <taxon>Bowdeniella</taxon>
    </lineage>
</organism>
<evidence type="ECO:0000313" key="3">
    <source>
        <dbReference type="Proteomes" id="UP000185628"/>
    </source>
</evidence>
<name>A0A1Q5PZE9_9ACTO</name>
<dbReference type="AlphaFoldDB" id="A0A1Q5PZE9"/>
<evidence type="ECO:0000256" key="1">
    <source>
        <dbReference type="SAM" id="Phobius"/>
    </source>
</evidence>
<gene>
    <name evidence="2" type="ORF">BSZ39_11835</name>
</gene>
<keyword evidence="1" id="KW-1133">Transmembrane helix</keyword>
<dbReference type="EMBL" id="MQVR01000103">
    <property type="protein sequence ID" value="OKL52994.1"/>
    <property type="molecule type" value="Genomic_DNA"/>
</dbReference>
<reference evidence="3" key="1">
    <citation type="submission" date="2016-12" db="EMBL/GenBank/DDBJ databases">
        <authorList>
            <person name="Meng X."/>
        </authorList>
    </citation>
    <scope>NUCLEOTIDE SEQUENCE [LARGE SCALE GENOMIC DNA]</scope>
    <source>
        <strain evidence="3">DSM 19116</strain>
    </source>
</reference>
<sequence>MVIVSGLLYIVVWSTGFVDSGWSRTWRLFNVAEERNAATWLASSLWLVFALTAVVVGLPRGRCCLCVAR</sequence>
<feature type="transmembrane region" description="Helical" evidence="1">
    <location>
        <begin position="38"/>
        <end position="59"/>
    </location>
</feature>
<keyword evidence="1" id="KW-0812">Transmembrane</keyword>
<dbReference type="Proteomes" id="UP000185628">
    <property type="component" value="Unassembled WGS sequence"/>
</dbReference>
<evidence type="ECO:0000313" key="2">
    <source>
        <dbReference type="EMBL" id="OKL52994.1"/>
    </source>
</evidence>
<keyword evidence="3" id="KW-1185">Reference proteome</keyword>